<dbReference type="InterPro" id="IPR004360">
    <property type="entry name" value="Glyas_Fos-R_dOase_dom"/>
</dbReference>
<dbReference type="PROSITE" id="PS51819">
    <property type="entry name" value="VOC"/>
    <property type="match status" value="1"/>
</dbReference>
<evidence type="ECO:0000259" key="1">
    <source>
        <dbReference type="PROSITE" id="PS51819"/>
    </source>
</evidence>
<evidence type="ECO:0000313" key="3">
    <source>
        <dbReference type="Proteomes" id="UP000199110"/>
    </source>
</evidence>
<dbReference type="STRING" id="390807.SAMN04488095_2466"/>
<dbReference type="SUPFAM" id="SSF54593">
    <property type="entry name" value="Glyoxalase/Bleomycin resistance protein/Dihydroxybiphenyl dioxygenase"/>
    <property type="match status" value="1"/>
</dbReference>
<accession>A0A1I3QBF8</accession>
<keyword evidence="3" id="KW-1185">Reference proteome</keyword>
<evidence type="ECO:0000313" key="2">
    <source>
        <dbReference type="EMBL" id="SFJ30651.1"/>
    </source>
</evidence>
<reference evidence="2 3" key="1">
    <citation type="submission" date="2016-10" db="EMBL/GenBank/DDBJ databases">
        <authorList>
            <person name="de Groot N.N."/>
        </authorList>
    </citation>
    <scope>NUCLEOTIDE SEQUENCE [LARGE SCALE GENOMIC DNA]</scope>
    <source>
        <strain evidence="2 3">DSM 19073</strain>
    </source>
</reference>
<protein>
    <submittedName>
        <fullName evidence="2">Glyoxalase/Bleomycin resistance protein/Dioxygenase superfamily protein</fullName>
    </submittedName>
</protein>
<dbReference type="Proteomes" id="UP000199110">
    <property type="component" value="Unassembled WGS sequence"/>
</dbReference>
<keyword evidence="2" id="KW-0560">Oxidoreductase</keyword>
<feature type="domain" description="VOC" evidence="1">
    <location>
        <begin position="3"/>
        <end position="125"/>
    </location>
</feature>
<dbReference type="AlphaFoldDB" id="A0A1I3QBF8"/>
<dbReference type="InterPro" id="IPR037523">
    <property type="entry name" value="VOC_core"/>
</dbReference>
<keyword evidence="2" id="KW-0223">Dioxygenase</keyword>
<dbReference type="OrthoDB" id="7355345at2"/>
<name>A0A1I3QBF8_9RHOB</name>
<gene>
    <name evidence="2" type="ORF">SAMN04488095_2466</name>
</gene>
<organism evidence="2 3">
    <name type="scientific">Jannaschia pohangensis</name>
    <dbReference type="NCBI Taxonomy" id="390807"/>
    <lineage>
        <taxon>Bacteria</taxon>
        <taxon>Pseudomonadati</taxon>
        <taxon>Pseudomonadota</taxon>
        <taxon>Alphaproteobacteria</taxon>
        <taxon>Rhodobacterales</taxon>
        <taxon>Roseobacteraceae</taxon>
        <taxon>Jannaschia</taxon>
    </lineage>
</organism>
<dbReference type="Gene3D" id="3.10.180.10">
    <property type="entry name" value="2,3-Dihydroxybiphenyl 1,2-Dioxygenase, domain 1"/>
    <property type="match status" value="1"/>
</dbReference>
<dbReference type="EMBL" id="FORA01000003">
    <property type="protein sequence ID" value="SFJ30651.1"/>
    <property type="molecule type" value="Genomic_DNA"/>
</dbReference>
<proteinExistence type="predicted"/>
<dbReference type="RefSeq" id="WP_092781001.1">
    <property type="nucleotide sequence ID" value="NZ_FORA01000003.1"/>
</dbReference>
<dbReference type="GO" id="GO:0051213">
    <property type="term" value="F:dioxygenase activity"/>
    <property type="evidence" value="ECO:0007669"/>
    <property type="project" value="UniProtKB-KW"/>
</dbReference>
<sequence>MARLEHLNITVRDPDAVAEELCTLLDWRIRWAGPALGQGRSVHVGTDDAYVALYRPEGGVTDPTAPRHQTHSGANHIGVVVDDIVAAEARVTEHGYVPHSHAEYAPGKRFYFEGPEGVEIEVVAYP</sequence>
<dbReference type="CDD" id="cd06587">
    <property type="entry name" value="VOC"/>
    <property type="match status" value="1"/>
</dbReference>
<dbReference type="InterPro" id="IPR029068">
    <property type="entry name" value="Glyas_Bleomycin-R_OHBP_Dase"/>
</dbReference>
<dbReference type="Pfam" id="PF00903">
    <property type="entry name" value="Glyoxalase"/>
    <property type="match status" value="1"/>
</dbReference>